<gene>
    <name evidence="2" type="ORF">LMG28614_03068</name>
</gene>
<dbReference type="AlphaFoldDB" id="A0A6S7BGF8"/>
<name>A0A6S7BGF8_9BURK</name>
<keyword evidence="3" id="KW-1185">Reference proteome</keyword>
<organism evidence="2 3">
    <name type="scientific">Paraburkholderia ultramafica</name>
    <dbReference type="NCBI Taxonomy" id="1544867"/>
    <lineage>
        <taxon>Bacteria</taxon>
        <taxon>Pseudomonadati</taxon>
        <taxon>Pseudomonadota</taxon>
        <taxon>Betaproteobacteria</taxon>
        <taxon>Burkholderiales</taxon>
        <taxon>Burkholderiaceae</taxon>
        <taxon>Paraburkholderia</taxon>
    </lineage>
</organism>
<evidence type="ECO:0000256" key="1">
    <source>
        <dbReference type="SAM" id="MobiDB-lite"/>
    </source>
</evidence>
<feature type="compositionally biased region" description="Polar residues" evidence="1">
    <location>
        <begin position="9"/>
        <end position="23"/>
    </location>
</feature>
<sequence length="65" mass="7077">MVVVLDGSSMDTSVTGPSVSNANDLPRTRVFAMPDFRFPDRSSDRRAEAVAPFERTNTCIEGEGI</sequence>
<evidence type="ECO:0000313" key="2">
    <source>
        <dbReference type="EMBL" id="CAB3790433.1"/>
    </source>
</evidence>
<evidence type="ECO:0000313" key="3">
    <source>
        <dbReference type="Proteomes" id="UP000494365"/>
    </source>
</evidence>
<dbReference type="EMBL" id="CADIKK010000013">
    <property type="protein sequence ID" value="CAB3790433.1"/>
    <property type="molecule type" value="Genomic_DNA"/>
</dbReference>
<protein>
    <submittedName>
        <fullName evidence="2">Uncharacterized protein</fullName>
    </submittedName>
</protein>
<accession>A0A6S7BGF8</accession>
<feature type="region of interest" description="Disordered" evidence="1">
    <location>
        <begin position="1"/>
        <end position="25"/>
    </location>
</feature>
<reference evidence="2 3" key="1">
    <citation type="submission" date="2020-04" db="EMBL/GenBank/DDBJ databases">
        <authorList>
            <person name="De Canck E."/>
        </authorList>
    </citation>
    <scope>NUCLEOTIDE SEQUENCE [LARGE SCALE GENOMIC DNA]</scope>
    <source>
        <strain evidence="2 3">LMG 28614</strain>
    </source>
</reference>
<dbReference type="Proteomes" id="UP000494365">
    <property type="component" value="Unassembled WGS sequence"/>
</dbReference>
<proteinExistence type="predicted"/>